<evidence type="ECO:0000313" key="1">
    <source>
        <dbReference type="EMBL" id="MFB9206619.1"/>
    </source>
</evidence>
<dbReference type="RefSeq" id="WP_189650679.1">
    <property type="nucleotide sequence ID" value="NZ_BMRC01000015.1"/>
</dbReference>
<name>A0ABV5IQ04_9ACTN</name>
<dbReference type="EMBL" id="JBHMEI010000039">
    <property type="protein sequence ID" value="MFB9206619.1"/>
    <property type="molecule type" value="Genomic_DNA"/>
</dbReference>
<evidence type="ECO:0000313" key="2">
    <source>
        <dbReference type="Proteomes" id="UP001589647"/>
    </source>
</evidence>
<proteinExistence type="predicted"/>
<gene>
    <name evidence="1" type="ORF">ACFFV7_35870</name>
</gene>
<comment type="caution">
    <text evidence="1">The sequence shown here is derived from an EMBL/GenBank/DDBJ whole genome shotgun (WGS) entry which is preliminary data.</text>
</comment>
<organism evidence="1 2">
    <name type="scientific">Nonomuraea spiralis</name>
    <dbReference type="NCBI Taxonomy" id="46182"/>
    <lineage>
        <taxon>Bacteria</taxon>
        <taxon>Bacillati</taxon>
        <taxon>Actinomycetota</taxon>
        <taxon>Actinomycetes</taxon>
        <taxon>Streptosporangiales</taxon>
        <taxon>Streptosporangiaceae</taxon>
        <taxon>Nonomuraea</taxon>
    </lineage>
</organism>
<dbReference type="Proteomes" id="UP001589647">
    <property type="component" value="Unassembled WGS sequence"/>
</dbReference>
<keyword evidence="2" id="KW-1185">Reference proteome</keyword>
<accession>A0ABV5IQ04</accession>
<sequence length="109" mass="11956">MARYVASHSQLLFRSDKGDGGATRMEILFGPVAFMAVNCASYDEFTVYELTEAEFRDHCGPLFDGSFGGRRAFGIGGARIQGLILAGDYVSAEDDKEFWEPSGLLRFAT</sequence>
<reference evidence="1 2" key="1">
    <citation type="submission" date="2024-09" db="EMBL/GenBank/DDBJ databases">
        <authorList>
            <person name="Sun Q."/>
            <person name="Mori K."/>
        </authorList>
    </citation>
    <scope>NUCLEOTIDE SEQUENCE [LARGE SCALE GENOMIC DNA]</scope>
    <source>
        <strain evidence="1 2">CCM 3426</strain>
    </source>
</reference>
<protein>
    <submittedName>
        <fullName evidence="1">Uncharacterized protein</fullName>
    </submittedName>
</protein>